<dbReference type="InterPro" id="IPR027417">
    <property type="entry name" value="P-loop_NTPase"/>
</dbReference>
<feature type="transmembrane region" description="Helical" evidence="10">
    <location>
        <begin position="615"/>
        <end position="634"/>
    </location>
</feature>
<feature type="domain" description="ABC transporter" evidence="11">
    <location>
        <begin position="797"/>
        <end position="1049"/>
    </location>
</feature>
<protein>
    <recommendedName>
        <fullName evidence="15">P-loop containing nucleoside triphosphate hydrolase protein</fullName>
    </recommendedName>
</protein>
<keyword evidence="7 10" id="KW-1133">Transmembrane helix</keyword>
<organism evidence="13 14">
    <name type="scientific">Cutaneotrichosporon cavernicola</name>
    <dbReference type="NCBI Taxonomy" id="279322"/>
    <lineage>
        <taxon>Eukaryota</taxon>
        <taxon>Fungi</taxon>
        <taxon>Dikarya</taxon>
        <taxon>Basidiomycota</taxon>
        <taxon>Agaricomycotina</taxon>
        <taxon>Tremellomycetes</taxon>
        <taxon>Trichosporonales</taxon>
        <taxon>Trichosporonaceae</taxon>
        <taxon>Cutaneotrichosporon</taxon>
    </lineage>
</organism>
<evidence type="ECO:0000256" key="2">
    <source>
        <dbReference type="ARBA" id="ARBA00007577"/>
    </source>
</evidence>
<dbReference type="GO" id="GO:0090374">
    <property type="term" value="P:oligopeptide export from mitochondrion"/>
    <property type="evidence" value="ECO:0007669"/>
    <property type="project" value="TreeGrafter"/>
</dbReference>
<dbReference type="GeneID" id="85494511"/>
<evidence type="ECO:0000256" key="1">
    <source>
        <dbReference type="ARBA" id="ARBA00004141"/>
    </source>
</evidence>
<dbReference type="PROSITE" id="PS50929">
    <property type="entry name" value="ABC_TM1F"/>
    <property type="match status" value="2"/>
</dbReference>
<dbReference type="PANTHER" id="PTHR43394">
    <property type="entry name" value="ATP-DEPENDENT PERMEASE MDL1, MITOCHONDRIAL"/>
    <property type="match status" value="1"/>
</dbReference>
<dbReference type="Pfam" id="PF00664">
    <property type="entry name" value="ABC_membrane"/>
    <property type="match status" value="2"/>
</dbReference>
<dbReference type="Gene3D" id="1.20.1560.10">
    <property type="entry name" value="ABC transporter type 1, transmembrane domain"/>
    <property type="match status" value="2"/>
</dbReference>
<evidence type="ECO:0000256" key="3">
    <source>
        <dbReference type="ARBA" id="ARBA00022448"/>
    </source>
</evidence>
<evidence type="ECO:0000256" key="10">
    <source>
        <dbReference type="SAM" id="Phobius"/>
    </source>
</evidence>
<feature type="transmembrane region" description="Helical" evidence="10">
    <location>
        <begin position="733"/>
        <end position="755"/>
    </location>
</feature>
<dbReference type="CDD" id="cd18578">
    <property type="entry name" value="ABC_6TM_Pgp_ABCB1_D2_like"/>
    <property type="match status" value="1"/>
</dbReference>
<dbReference type="EMBL" id="AP028214">
    <property type="protein sequence ID" value="BEI90641.1"/>
    <property type="molecule type" value="Genomic_DNA"/>
</dbReference>
<evidence type="ECO:0000313" key="13">
    <source>
        <dbReference type="EMBL" id="BEI90641.1"/>
    </source>
</evidence>
<evidence type="ECO:0000313" key="14">
    <source>
        <dbReference type="Proteomes" id="UP001233271"/>
    </source>
</evidence>
<evidence type="ECO:0000256" key="6">
    <source>
        <dbReference type="ARBA" id="ARBA00022840"/>
    </source>
</evidence>
<evidence type="ECO:0000259" key="11">
    <source>
        <dbReference type="PROSITE" id="PS50893"/>
    </source>
</evidence>
<evidence type="ECO:0000256" key="7">
    <source>
        <dbReference type="ARBA" id="ARBA00022989"/>
    </source>
</evidence>
<feature type="transmembrane region" description="Helical" evidence="10">
    <location>
        <begin position="142"/>
        <end position="165"/>
    </location>
</feature>
<proteinExistence type="inferred from homology"/>
<feature type="transmembrane region" description="Helical" evidence="10">
    <location>
        <begin position="513"/>
        <end position="534"/>
    </location>
</feature>
<dbReference type="InterPro" id="IPR039421">
    <property type="entry name" value="Type_1_exporter"/>
</dbReference>
<keyword evidence="3" id="KW-0813">Transport</keyword>
<reference evidence="13" key="1">
    <citation type="journal article" date="2023" name="BMC Genomics">
        <title>Chromosome-level genome assemblies of Cutaneotrichosporon spp. (Trichosporonales, Basidiomycota) reveal imbalanced evolution between nucleotide sequences and chromosome synteny.</title>
        <authorList>
            <person name="Kobayashi Y."/>
            <person name="Kayamori A."/>
            <person name="Aoki K."/>
            <person name="Shiwa Y."/>
            <person name="Matsutani M."/>
            <person name="Fujita N."/>
            <person name="Sugita T."/>
            <person name="Iwasaki W."/>
            <person name="Tanaka N."/>
            <person name="Takashima M."/>
        </authorList>
    </citation>
    <scope>NUCLEOTIDE SEQUENCE</scope>
    <source>
        <strain evidence="13">HIS019</strain>
    </source>
</reference>
<evidence type="ECO:0000256" key="4">
    <source>
        <dbReference type="ARBA" id="ARBA00022692"/>
    </source>
</evidence>
<feature type="transmembrane region" description="Helical" evidence="10">
    <location>
        <begin position="468"/>
        <end position="493"/>
    </location>
</feature>
<dbReference type="AlphaFoldDB" id="A0AA48I3V2"/>
<sequence length="1051" mass="113758">MPDQPLESPTSTALPIIEPHDAGSVTSETRPLLGPCKAQQEYQTFTIPEDEKQDTVNSVSLLALFRFATPLELTVNAVGLLLAIVSGAAQGMMPLLFGNIAKVFTDYGRIVGWPSTDNMSGGIYAEHEAAKRNLKHDASRTVLWITAIGITTLICSYTYTLIWNWTSGRQAQRIREQYLGAVLRKEVKPLDTFGGREIASRIESDSFLVQIGIGENIPITMEVLSACIMNFVVAYVQSRSLAGTATVILILFIIASVLMGVAIPVYLYFAAPGDDRAKSSSLAGEAVSSIRTVQSMTSIKLLADRFDSLVENRHKVDSKVAVIAGLFIGESVLLEYAAHATAFYFGGVLYAQQKVDVVAVISVLFVMLGPFTPSRPNFEAVVNAQGAAAKIFHTIDTVSMIDSASHQTEPALGAVDSGERNRGPGRADLERVDRTLLASGPEEGTDEIVDLWGLFPRIVNLDLLHGQWCFIALVGAVAVGVAPPATAILFGKSIAAFENPDLQEVKRNLASKAFWYCIAGLATGVVYSLSWTFCEVCKMESNVTATLHTRAFRAIMRHDVEWFDKNEAGNVTASLEDDVQEGQLRSLFLVTFCVATSLATIVAGIIIGLLHAPLLALMGIAFIPLIMASSYVRLRAIDLKEQRLKKTYAKSTKLATEAAECVYIGTVTSLACKSQVMSNYSQALRAAETISTRMAWQSQALYSISQATLLFITAAMCYMGSLWLAEGRYTTDKFFICFSAVILSSLQASGIFGSVSTASRAARLLRDLFKLIDNTPKIDMTSSDGIMLDPSQACGDIKLNNVTFRYPSRPDVPVLEGLTLDIPSGKYVALVGPAGCGKSTAVQLIQRLYDPISGSVTLGGADIRTLNVASYRSHMALVSQAPSLFTGSIRFNILLTAIEPDTATEAQIEQACRDANIYDFIMGLPDGFNTELGSEGLQLSCEQRQLLAIARALIRQPRVLLLDETPAELDSASERVVQKAELDSASERVVQEALDNASAGRTVLAVTSRLSTIQKADMIYFMSDGGVVETGTHQEMLAKRGAYFDFVQLTS</sequence>
<keyword evidence="4 10" id="KW-0812">Transmembrane</keyword>
<feature type="region of interest" description="Disordered" evidence="9">
    <location>
        <begin position="1"/>
        <end position="31"/>
    </location>
</feature>
<feature type="domain" description="ABC transmembrane type-1" evidence="12">
    <location>
        <begin position="470"/>
        <end position="760"/>
    </location>
</feature>
<comment type="subcellular location">
    <subcellularLocation>
        <location evidence="1">Membrane</location>
        <topology evidence="1">Multi-pass membrane protein</topology>
    </subcellularLocation>
</comment>
<dbReference type="GO" id="GO:0005743">
    <property type="term" value="C:mitochondrial inner membrane"/>
    <property type="evidence" value="ECO:0007669"/>
    <property type="project" value="TreeGrafter"/>
</dbReference>
<keyword evidence="6" id="KW-0067">ATP-binding</keyword>
<feature type="transmembrane region" description="Helical" evidence="10">
    <location>
        <begin position="73"/>
        <end position="97"/>
    </location>
</feature>
<dbReference type="InterPro" id="IPR003593">
    <property type="entry name" value="AAA+_ATPase"/>
</dbReference>
<dbReference type="Proteomes" id="UP001233271">
    <property type="component" value="Chromosome 3"/>
</dbReference>
<dbReference type="PROSITE" id="PS50893">
    <property type="entry name" value="ABC_TRANSPORTER_2"/>
    <property type="match status" value="1"/>
</dbReference>
<dbReference type="SMART" id="SM00382">
    <property type="entry name" value="AAA"/>
    <property type="match status" value="1"/>
</dbReference>
<dbReference type="GO" id="GO:0005524">
    <property type="term" value="F:ATP binding"/>
    <property type="evidence" value="ECO:0007669"/>
    <property type="project" value="UniProtKB-KW"/>
</dbReference>
<dbReference type="KEGG" id="ccac:CcaHIS019_0307110"/>
<dbReference type="SUPFAM" id="SSF90123">
    <property type="entry name" value="ABC transporter transmembrane region"/>
    <property type="match status" value="2"/>
</dbReference>
<feature type="transmembrane region" description="Helical" evidence="10">
    <location>
        <begin position="248"/>
        <end position="269"/>
    </location>
</feature>
<evidence type="ECO:0000256" key="5">
    <source>
        <dbReference type="ARBA" id="ARBA00022741"/>
    </source>
</evidence>
<evidence type="ECO:0000259" key="12">
    <source>
        <dbReference type="PROSITE" id="PS50929"/>
    </source>
</evidence>
<dbReference type="RefSeq" id="XP_060455906.1">
    <property type="nucleotide sequence ID" value="XM_060599187.1"/>
</dbReference>
<keyword evidence="8 10" id="KW-0472">Membrane</keyword>
<evidence type="ECO:0000256" key="8">
    <source>
        <dbReference type="ARBA" id="ARBA00023136"/>
    </source>
</evidence>
<dbReference type="InterPro" id="IPR003439">
    <property type="entry name" value="ABC_transporter-like_ATP-bd"/>
</dbReference>
<evidence type="ECO:0008006" key="15">
    <source>
        <dbReference type="Google" id="ProtNLM"/>
    </source>
</evidence>
<keyword evidence="5" id="KW-0547">Nucleotide-binding</keyword>
<evidence type="ECO:0000256" key="9">
    <source>
        <dbReference type="SAM" id="MobiDB-lite"/>
    </source>
</evidence>
<dbReference type="PANTHER" id="PTHR43394:SF27">
    <property type="entry name" value="ATP-DEPENDENT TRANSLOCASE ABCB1-LIKE"/>
    <property type="match status" value="1"/>
</dbReference>
<feature type="domain" description="ABC transmembrane type-1" evidence="12">
    <location>
        <begin position="77"/>
        <end position="368"/>
    </location>
</feature>
<name>A0AA48I3V2_9TREE</name>
<keyword evidence="14" id="KW-1185">Reference proteome</keyword>
<gene>
    <name evidence="13" type="ORF">CcaverHIS019_0307110</name>
</gene>
<dbReference type="GO" id="GO:0016887">
    <property type="term" value="F:ATP hydrolysis activity"/>
    <property type="evidence" value="ECO:0007669"/>
    <property type="project" value="InterPro"/>
</dbReference>
<dbReference type="SUPFAM" id="SSF52540">
    <property type="entry name" value="P-loop containing nucleoside triphosphate hydrolases"/>
    <property type="match status" value="1"/>
</dbReference>
<dbReference type="InterPro" id="IPR011527">
    <property type="entry name" value="ABC1_TM_dom"/>
</dbReference>
<dbReference type="GO" id="GO:0015421">
    <property type="term" value="F:ABC-type oligopeptide transporter activity"/>
    <property type="evidence" value="ECO:0007669"/>
    <property type="project" value="TreeGrafter"/>
</dbReference>
<accession>A0AA48I3V2</accession>
<dbReference type="Gene3D" id="3.40.50.300">
    <property type="entry name" value="P-loop containing nucleotide triphosphate hydrolases"/>
    <property type="match status" value="1"/>
</dbReference>
<dbReference type="FunFam" id="3.40.50.300:FF:000604">
    <property type="entry name" value="ABC transporter B family member 28"/>
    <property type="match status" value="1"/>
</dbReference>
<comment type="similarity">
    <text evidence="2">Belongs to the ABC transporter superfamily. ABCB family. Multidrug resistance exporter (TC 3.A.1.201) subfamily.</text>
</comment>
<dbReference type="InterPro" id="IPR036640">
    <property type="entry name" value="ABC1_TM_sf"/>
</dbReference>
<dbReference type="Pfam" id="PF00005">
    <property type="entry name" value="ABC_tran"/>
    <property type="match status" value="1"/>
</dbReference>
<feature type="transmembrane region" description="Helical" evidence="10">
    <location>
        <begin position="700"/>
        <end position="721"/>
    </location>
</feature>
<dbReference type="CDD" id="cd18577">
    <property type="entry name" value="ABC_6TM_Pgp_ABCB1_D1_like"/>
    <property type="match status" value="1"/>
</dbReference>
<feature type="transmembrane region" description="Helical" evidence="10">
    <location>
        <begin position="587"/>
        <end position="609"/>
    </location>
</feature>